<organism evidence="7 8">
    <name type="scientific">Candidatus Desulfovibrio intestinipullorum</name>
    <dbReference type="NCBI Taxonomy" id="2838536"/>
    <lineage>
        <taxon>Bacteria</taxon>
        <taxon>Pseudomonadati</taxon>
        <taxon>Thermodesulfobacteriota</taxon>
        <taxon>Desulfovibrionia</taxon>
        <taxon>Desulfovibrionales</taxon>
        <taxon>Desulfovibrionaceae</taxon>
        <taxon>Desulfovibrio</taxon>
    </lineage>
</organism>
<evidence type="ECO:0000256" key="5">
    <source>
        <dbReference type="SAM" id="SignalP"/>
    </source>
</evidence>
<evidence type="ECO:0000259" key="6">
    <source>
        <dbReference type="Pfam" id="PF13458"/>
    </source>
</evidence>
<keyword evidence="3 5" id="KW-0732">Signal</keyword>
<comment type="similarity">
    <text evidence="1">Belongs to the leucine-binding protein family.</text>
</comment>
<sequence length="375" mass="39773">MKRLLAGLICLVMALGMAGTGQAAETFKLGLMCPVTGKWASEGMDMKNVVSLLVDKANAAGGVNGHKIELIIADDAGDPRSAALAAQKLASSEVVAVIGTYGSAVTEASQNIYDESEILQIGTGSTSIRLTEKGLKYFFRTCPRDDAQGIAAAKVITSKGFKNIALVHDNSSYAKGLAEETRDALKGSGVNIVFFDALTPGERDYTASLTKMKAANPDFVFFTGYYPETGMLLRQKKEMGWNVPMMGGDAANHADLVKIAGTAAAEGYFFLSPPLPQDMDTPAAKAFLKDFEAAYKSLPVSVWGVMAGDAFVAIEAAMKAGKFTAEDIAGFLHGAKDLPAITGPMGFDAKGDRVGDFYRVYVVNENGKFVLEPRL</sequence>
<dbReference type="PANTHER" id="PTHR47151:SF2">
    <property type="entry name" value="AMINO ACID BINDING PROTEIN"/>
    <property type="match status" value="1"/>
</dbReference>
<dbReference type="InterPro" id="IPR028081">
    <property type="entry name" value="Leu-bd"/>
</dbReference>
<dbReference type="Proteomes" id="UP000886752">
    <property type="component" value="Unassembled WGS sequence"/>
</dbReference>
<evidence type="ECO:0000256" key="1">
    <source>
        <dbReference type="ARBA" id="ARBA00010062"/>
    </source>
</evidence>
<dbReference type="GO" id="GO:0006865">
    <property type="term" value="P:amino acid transport"/>
    <property type="evidence" value="ECO:0007669"/>
    <property type="project" value="UniProtKB-KW"/>
</dbReference>
<dbReference type="PANTHER" id="PTHR47151">
    <property type="entry name" value="LEU/ILE/VAL-BINDING ABC TRANSPORTER SUBUNIT"/>
    <property type="match status" value="1"/>
</dbReference>
<gene>
    <name evidence="7" type="ORF">H9894_03855</name>
</gene>
<reference evidence="7" key="1">
    <citation type="journal article" date="2021" name="PeerJ">
        <title>Extensive microbial diversity within the chicken gut microbiome revealed by metagenomics and culture.</title>
        <authorList>
            <person name="Gilroy R."/>
            <person name="Ravi A."/>
            <person name="Getino M."/>
            <person name="Pursley I."/>
            <person name="Horton D.L."/>
            <person name="Alikhan N.F."/>
            <person name="Baker D."/>
            <person name="Gharbi K."/>
            <person name="Hall N."/>
            <person name="Watson M."/>
            <person name="Adriaenssens E.M."/>
            <person name="Foster-Nyarko E."/>
            <person name="Jarju S."/>
            <person name="Secka A."/>
            <person name="Antonio M."/>
            <person name="Oren A."/>
            <person name="Chaudhuri R.R."/>
            <person name="La Ragione R."/>
            <person name="Hildebrand F."/>
            <person name="Pallen M.J."/>
        </authorList>
    </citation>
    <scope>NUCLEOTIDE SEQUENCE</scope>
    <source>
        <strain evidence="7">ChiHecec2B26-446</strain>
    </source>
</reference>
<dbReference type="InterPro" id="IPR000709">
    <property type="entry name" value="Leu_Ile_Val-bd"/>
</dbReference>
<dbReference type="AlphaFoldDB" id="A0A9D1TPE8"/>
<dbReference type="Pfam" id="PF13458">
    <property type="entry name" value="Peripla_BP_6"/>
    <property type="match status" value="1"/>
</dbReference>
<reference evidence="7" key="2">
    <citation type="submission" date="2021-04" db="EMBL/GenBank/DDBJ databases">
        <authorList>
            <person name="Gilroy R."/>
        </authorList>
    </citation>
    <scope>NUCLEOTIDE SEQUENCE</scope>
    <source>
        <strain evidence="7">ChiHecec2B26-446</strain>
    </source>
</reference>
<evidence type="ECO:0000256" key="2">
    <source>
        <dbReference type="ARBA" id="ARBA00022448"/>
    </source>
</evidence>
<keyword evidence="4" id="KW-0029">Amino-acid transport</keyword>
<comment type="caution">
    <text evidence="7">The sequence shown here is derived from an EMBL/GenBank/DDBJ whole genome shotgun (WGS) entry which is preliminary data.</text>
</comment>
<dbReference type="PRINTS" id="PR00337">
    <property type="entry name" value="LEUILEVALBP"/>
</dbReference>
<accession>A0A9D1TPE8</accession>
<proteinExistence type="inferred from homology"/>
<dbReference type="EMBL" id="DXHV01000041">
    <property type="protein sequence ID" value="HIW00304.1"/>
    <property type="molecule type" value="Genomic_DNA"/>
</dbReference>
<evidence type="ECO:0000256" key="4">
    <source>
        <dbReference type="ARBA" id="ARBA00022970"/>
    </source>
</evidence>
<evidence type="ECO:0000313" key="7">
    <source>
        <dbReference type="EMBL" id="HIW00304.1"/>
    </source>
</evidence>
<evidence type="ECO:0000313" key="8">
    <source>
        <dbReference type="Proteomes" id="UP000886752"/>
    </source>
</evidence>
<dbReference type="SUPFAM" id="SSF53822">
    <property type="entry name" value="Periplasmic binding protein-like I"/>
    <property type="match status" value="1"/>
</dbReference>
<dbReference type="Gene3D" id="3.40.50.2300">
    <property type="match status" value="2"/>
</dbReference>
<dbReference type="CDD" id="cd06342">
    <property type="entry name" value="PBP1_ABC_LIVBP-like"/>
    <property type="match status" value="1"/>
</dbReference>
<evidence type="ECO:0000256" key="3">
    <source>
        <dbReference type="ARBA" id="ARBA00022729"/>
    </source>
</evidence>
<feature type="chain" id="PRO_5039632727" evidence="5">
    <location>
        <begin position="24"/>
        <end position="375"/>
    </location>
</feature>
<feature type="signal peptide" evidence="5">
    <location>
        <begin position="1"/>
        <end position="23"/>
    </location>
</feature>
<dbReference type="InterPro" id="IPR028082">
    <property type="entry name" value="Peripla_BP_I"/>
</dbReference>
<keyword evidence="2" id="KW-0813">Transport</keyword>
<feature type="domain" description="Leucine-binding protein" evidence="6">
    <location>
        <begin position="27"/>
        <end position="368"/>
    </location>
</feature>
<name>A0A9D1TPE8_9BACT</name>
<protein>
    <submittedName>
        <fullName evidence="7">Branched-chain amino acid ABC transporter substrate-binding protein</fullName>
    </submittedName>
</protein>